<reference evidence="2" key="1">
    <citation type="submission" date="2019-05" db="EMBL/GenBank/DDBJ databases">
        <title>Flavobacterium profundi sp. nov., isolated from a deep-sea seamount.</title>
        <authorList>
            <person name="Zhang D.-C."/>
        </authorList>
    </citation>
    <scope>NUCLEOTIDE SEQUENCE [LARGE SCALE GENOMIC DNA]</scope>
    <source>
        <strain evidence="2">TP390</strain>
    </source>
</reference>
<protein>
    <recommendedName>
        <fullName evidence="3">Lipoprotein</fullName>
    </recommendedName>
</protein>
<evidence type="ECO:0008006" key="3">
    <source>
        <dbReference type="Google" id="ProtNLM"/>
    </source>
</evidence>
<proteinExistence type="predicted"/>
<organism evidence="1 2">
    <name type="scientific">Flavobacterium profundi</name>
    <dbReference type="NCBI Taxonomy" id="1774945"/>
    <lineage>
        <taxon>Bacteria</taxon>
        <taxon>Pseudomonadati</taxon>
        <taxon>Bacteroidota</taxon>
        <taxon>Flavobacteriia</taxon>
        <taxon>Flavobacteriales</taxon>
        <taxon>Flavobacteriaceae</taxon>
        <taxon>Flavobacterium</taxon>
    </lineage>
</organism>
<dbReference type="OrthoDB" id="1417969at2"/>
<dbReference type="AlphaFoldDB" id="A0A6I4IUU6"/>
<accession>A0A6I4IUU6</accession>
<dbReference type="PROSITE" id="PS51257">
    <property type="entry name" value="PROKAR_LIPOPROTEIN"/>
    <property type="match status" value="1"/>
</dbReference>
<sequence>MKKILLLVFSFFLFSSCDDGELTLESFNFENQTIQKCTDNYLLFKTKNDELLLLNVPVEVYTTLFASSPTNGTPREASIGGTNEILYRKYSGNLTSATVCSLVPVSSPTVTKEWIATGGKILVETNEVFDTNDVLVKYSHNITFQNVNFASVDNSFSFESYIFGNHEINVN</sequence>
<evidence type="ECO:0000313" key="2">
    <source>
        <dbReference type="Proteomes" id="UP000431264"/>
    </source>
</evidence>
<keyword evidence="2" id="KW-1185">Reference proteome</keyword>
<comment type="caution">
    <text evidence="1">The sequence shown here is derived from an EMBL/GenBank/DDBJ whole genome shotgun (WGS) entry which is preliminary data.</text>
</comment>
<gene>
    <name evidence="1" type="ORF">GOQ30_15880</name>
</gene>
<dbReference type="RefSeq" id="WP_140999080.1">
    <property type="nucleotide sequence ID" value="NZ_VDCZ01000014.1"/>
</dbReference>
<dbReference type="EMBL" id="WQLW01000014">
    <property type="protein sequence ID" value="MVO10654.1"/>
    <property type="molecule type" value="Genomic_DNA"/>
</dbReference>
<dbReference type="Proteomes" id="UP000431264">
    <property type="component" value="Unassembled WGS sequence"/>
</dbReference>
<evidence type="ECO:0000313" key="1">
    <source>
        <dbReference type="EMBL" id="MVO10654.1"/>
    </source>
</evidence>
<name>A0A6I4IUU6_9FLAO</name>